<reference evidence="8" key="1">
    <citation type="submission" date="2022-10" db="EMBL/GenBank/DDBJ databases">
        <title>Novel sulphate-reducing endosymbionts in the free-living metamonad Anaeramoeba.</title>
        <authorList>
            <person name="Jerlstrom-Hultqvist J."/>
            <person name="Cepicka I."/>
            <person name="Gallot-Lavallee L."/>
            <person name="Salas-Leiva D."/>
            <person name="Curtis B.A."/>
            <person name="Zahonova K."/>
            <person name="Pipaliya S."/>
            <person name="Dacks J."/>
            <person name="Roger A.J."/>
        </authorList>
    </citation>
    <scope>NUCLEOTIDE SEQUENCE</scope>
    <source>
        <strain evidence="8">BMAN</strain>
    </source>
</reference>
<dbReference type="Proteomes" id="UP001149090">
    <property type="component" value="Unassembled WGS sequence"/>
</dbReference>
<dbReference type="AlphaFoldDB" id="A0A9Q0LW73"/>
<dbReference type="CDD" id="cd00412">
    <property type="entry name" value="pyrophosphatase"/>
    <property type="match status" value="1"/>
</dbReference>
<dbReference type="InterPro" id="IPR036649">
    <property type="entry name" value="Pyrophosphatase_sf"/>
</dbReference>
<feature type="compositionally biased region" description="Basic and acidic residues" evidence="7">
    <location>
        <begin position="261"/>
        <end position="272"/>
    </location>
</feature>
<dbReference type="EMBL" id="JAPDFW010000053">
    <property type="protein sequence ID" value="KAJ5078563.1"/>
    <property type="molecule type" value="Genomic_DNA"/>
</dbReference>
<evidence type="ECO:0000256" key="1">
    <source>
        <dbReference type="ARBA" id="ARBA00001946"/>
    </source>
</evidence>
<dbReference type="GO" id="GO:0004427">
    <property type="term" value="F:inorganic diphosphate phosphatase activity"/>
    <property type="evidence" value="ECO:0007669"/>
    <property type="project" value="UniProtKB-EC"/>
</dbReference>
<evidence type="ECO:0000256" key="3">
    <source>
        <dbReference type="ARBA" id="ARBA00012146"/>
    </source>
</evidence>
<dbReference type="Gene3D" id="3.90.80.10">
    <property type="entry name" value="Inorganic pyrophosphatase"/>
    <property type="match status" value="1"/>
</dbReference>
<evidence type="ECO:0000256" key="6">
    <source>
        <dbReference type="ARBA" id="ARBA00022842"/>
    </source>
</evidence>
<dbReference type="SUPFAM" id="SSF50324">
    <property type="entry name" value="Inorganic pyrophosphatase"/>
    <property type="match status" value="1"/>
</dbReference>
<comment type="cofactor">
    <cofactor evidence="1">
        <name>Mg(2+)</name>
        <dbReference type="ChEBI" id="CHEBI:18420"/>
    </cofactor>
</comment>
<proteinExistence type="inferred from homology"/>
<keyword evidence="4" id="KW-0479">Metal-binding</keyword>
<dbReference type="EC" id="3.6.1.1" evidence="3"/>
<organism evidence="8 9">
    <name type="scientific">Anaeramoeba ignava</name>
    <name type="common">Anaerobic marine amoeba</name>
    <dbReference type="NCBI Taxonomy" id="1746090"/>
    <lineage>
        <taxon>Eukaryota</taxon>
        <taxon>Metamonada</taxon>
        <taxon>Anaeramoebidae</taxon>
        <taxon>Anaeramoeba</taxon>
    </lineage>
</organism>
<dbReference type="OrthoDB" id="1608002at2759"/>
<evidence type="ECO:0000256" key="2">
    <source>
        <dbReference type="ARBA" id="ARBA00006220"/>
    </source>
</evidence>
<dbReference type="Pfam" id="PF00719">
    <property type="entry name" value="Pyrophosphatase"/>
    <property type="match status" value="1"/>
</dbReference>
<comment type="similarity">
    <text evidence="2">Belongs to the PPase family.</text>
</comment>
<evidence type="ECO:0000313" key="8">
    <source>
        <dbReference type="EMBL" id="KAJ5078563.1"/>
    </source>
</evidence>
<dbReference type="GO" id="GO:0005737">
    <property type="term" value="C:cytoplasm"/>
    <property type="evidence" value="ECO:0007669"/>
    <property type="project" value="InterPro"/>
</dbReference>
<comment type="caution">
    <text evidence="8">The sequence shown here is derived from an EMBL/GenBank/DDBJ whole genome shotgun (WGS) entry which is preliminary data.</text>
</comment>
<name>A0A9Q0LW73_ANAIG</name>
<keyword evidence="5" id="KW-0378">Hydrolase</keyword>
<evidence type="ECO:0000313" key="9">
    <source>
        <dbReference type="Proteomes" id="UP001149090"/>
    </source>
</evidence>
<dbReference type="PANTHER" id="PTHR10286">
    <property type="entry name" value="INORGANIC PYROPHOSPHATASE"/>
    <property type="match status" value="1"/>
</dbReference>
<keyword evidence="6" id="KW-0460">Magnesium</keyword>
<protein>
    <recommendedName>
        <fullName evidence="3">inorganic diphosphatase</fullName>
        <ecNumber evidence="3">3.6.1.1</ecNumber>
    </recommendedName>
</protein>
<gene>
    <name evidence="8" type="ORF">M0811_04888</name>
</gene>
<dbReference type="GO" id="GO:0000287">
    <property type="term" value="F:magnesium ion binding"/>
    <property type="evidence" value="ECO:0007669"/>
    <property type="project" value="InterPro"/>
</dbReference>
<dbReference type="InterPro" id="IPR008162">
    <property type="entry name" value="Pyrophosphatase"/>
</dbReference>
<dbReference type="GO" id="GO:0006796">
    <property type="term" value="P:phosphate-containing compound metabolic process"/>
    <property type="evidence" value="ECO:0007669"/>
    <property type="project" value="InterPro"/>
</dbReference>
<sequence length="280" mass="32644">MKKQKFVKHPWHFISLGTNPPNSVNAVIETPIGSRFKSEINKSGALSVCRFLVSYVYPANYGFIPQTLGLNHKPLKILVLMQAPVVPLTFLSVRPIGCLPTVDGGYSDDKIIAIYEHDPEYAQIKSINELPFHLLLGIMKFFDSYKNYEDTEVKVLKPEDSTYAFKLIEEGHERYKRIYADIMEKSQKEHQEYQEFMKKKNKLMNISFSLNENQNENQKSNLFENKENISNLDQIENQENKEFLNLLSGFQSNQEKKEIQEIQIIDEKKENEENQDNQQK</sequence>
<keyword evidence="9" id="KW-1185">Reference proteome</keyword>
<evidence type="ECO:0000256" key="5">
    <source>
        <dbReference type="ARBA" id="ARBA00022801"/>
    </source>
</evidence>
<feature type="region of interest" description="Disordered" evidence="7">
    <location>
        <begin position="261"/>
        <end position="280"/>
    </location>
</feature>
<evidence type="ECO:0000256" key="4">
    <source>
        <dbReference type="ARBA" id="ARBA00022723"/>
    </source>
</evidence>
<accession>A0A9Q0LW73</accession>
<evidence type="ECO:0000256" key="7">
    <source>
        <dbReference type="SAM" id="MobiDB-lite"/>
    </source>
</evidence>